<sequence length="77" mass="8297">MRGAKSNIEEEISMKTKHNWRTVLQGMGHLAPQQPRTSSQLTGDLDAWGSDGHALAGDWLAAGMELDAAATRLVPGR</sequence>
<reference evidence="1 2" key="1">
    <citation type="journal article" date="2015" name="Genome Announc.">
        <title>Expanding the biotechnology potential of lactobacilli through comparative genomics of 213 strains and associated genera.</title>
        <authorList>
            <person name="Sun Z."/>
            <person name="Harris H.M."/>
            <person name="McCann A."/>
            <person name="Guo C."/>
            <person name="Argimon S."/>
            <person name="Zhang W."/>
            <person name="Yang X."/>
            <person name="Jeffery I.B."/>
            <person name="Cooney J.C."/>
            <person name="Kagawa T.F."/>
            <person name="Liu W."/>
            <person name="Song Y."/>
            <person name="Salvetti E."/>
            <person name="Wrobel A."/>
            <person name="Rasinkangas P."/>
            <person name="Parkhill J."/>
            <person name="Rea M.C."/>
            <person name="O'Sullivan O."/>
            <person name="Ritari J."/>
            <person name="Douillard F.P."/>
            <person name="Paul Ross R."/>
            <person name="Yang R."/>
            <person name="Briner A.E."/>
            <person name="Felis G.E."/>
            <person name="de Vos W.M."/>
            <person name="Barrangou R."/>
            <person name="Klaenhammer T.R."/>
            <person name="Caufield P.W."/>
            <person name="Cui Y."/>
            <person name="Zhang H."/>
            <person name="O'Toole P.W."/>
        </authorList>
    </citation>
    <scope>NUCLEOTIDE SEQUENCE [LARGE SCALE GENOMIC DNA]</scope>
    <source>
        <strain evidence="1 2">DSM 20505</strain>
    </source>
</reference>
<evidence type="ECO:0000313" key="2">
    <source>
        <dbReference type="Proteomes" id="UP000051679"/>
    </source>
</evidence>
<comment type="caution">
    <text evidence="1">The sequence shown here is derived from an EMBL/GenBank/DDBJ whole genome shotgun (WGS) entry which is preliminary data.</text>
</comment>
<proteinExistence type="predicted"/>
<protein>
    <submittedName>
        <fullName evidence="1">Uncharacterized protein</fullName>
    </submittedName>
</protein>
<dbReference type="EMBL" id="AYYO01000043">
    <property type="protein sequence ID" value="KRM54864.1"/>
    <property type="molecule type" value="Genomic_DNA"/>
</dbReference>
<dbReference type="Proteomes" id="UP000051679">
    <property type="component" value="Unassembled WGS sequence"/>
</dbReference>
<keyword evidence="2" id="KW-1185">Reference proteome</keyword>
<gene>
    <name evidence="1" type="ORF">FC18_GL001906</name>
</gene>
<dbReference type="AlphaFoldDB" id="A0A0R1ZIN8"/>
<dbReference type="PATRIC" id="fig|1291052.5.peg.1968"/>
<accession>A0A0R1ZIN8</accession>
<name>A0A0R1ZIN8_9LACO</name>
<dbReference type="STRING" id="1291052.FC18_GL001906"/>
<evidence type="ECO:0000313" key="1">
    <source>
        <dbReference type="EMBL" id="KRM54864.1"/>
    </source>
</evidence>
<organism evidence="1 2">
    <name type="scientific">Lacticaseibacillus sharpeae JCM 1186 = DSM 20505</name>
    <dbReference type="NCBI Taxonomy" id="1291052"/>
    <lineage>
        <taxon>Bacteria</taxon>
        <taxon>Bacillati</taxon>
        <taxon>Bacillota</taxon>
        <taxon>Bacilli</taxon>
        <taxon>Lactobacillales</taxon>
        <taxon>Lactobacillaceae</taxon>
        <taxon>Lacticaseibacillus</taxon>
    </lineage>
</organism>